<reference evidence="2 3" key="1">
    <citation type="submission" date="2023-01" db="EMBL/GenBank/DDBJ databases">
        <title>Analysis of 21 Apiospora genomes using comparative genomics revels a genus with tremendous synthesis potential of carbohydrate active enzymes and secondary metabolites.</title>
        <authorList>
            <person name="Sorensen T."/>
        </authorList>
    </citation>
    <scope>NUCLEOTIDE SEQUENCE [LARGE SCALE GENOMIC DNA]</scope>
    <source>
        <strain evidence="2 3">CBS 24483</strain>
    </source>
</reference>
<gene>
    <name evidence="2" type="ORF">PG986_004157</name>
</gene>
<comment type="caution">
    <text evidence="2">The sequence shown here is derived from an EMBL/GenBank/DDBJ whole genome shotgun (WGS) entry which is preliminary data.</text>
</comment>
<feature type="compositionally biased region" description="Acidic residues" evidence="1">
    <location>
        <begin position="75"/>
        <end position="86"/>
    </location>
</feature>
<proteinExistence type="predicted"/>
<protein>
    <submittedName>
        <fullName evidence="2">Uncharacterized protein</fullName>
    </submittedName>
</protein>
<feature type="compositionally biased region" description="Basic residues" evidence="1">
    <location>
        <begin position="45"/>
        <end position="61"/>
    </location>
</feature>
<feature type="compositionally biased region" description="Low complexity" evidence="1">
    <location>
        <begin position="27"/>
        <end position="44"/>
    </location>
</feature>
<feature type="region of interest" description="Disordered" evidence="1">
    <location>
        <begin position="1"/>
        <end position="135"/>
    </location>
</feature>
<keyword evidence="3" id="KW-1185">Reference proteome</keyword>
<evidence type="ECO:0000313" key="2">
    <source>
        <dbReference type="EMBL" id="KAK7959303.1"/>
    </source>
</evidence>
<feature type="compositionally biased region" description="Gly residues" evidence="1">
    <location>
        <begin position="113"/>
        <end position="122"/>
    </location>
</feature>
<evidence type="ECO:0000256" key="1">
    <source>
        <dbReference type="SAM" id="MobiDB-lite"/>
    </source>
</evidence>
<evidence type="ECO:0000313" key="3">
    <source>
        <dbReference type="Proteomes" id="UP001391051"/>
    </source>
</evidence>
<organism evidence="2 3">
    <name type="scientific">Apiospora aurea</name>
    <dbReference type="NCBI Taxonomy" id="335848"/>
    <lineage>
        <taxon>Eukaryota</taxon>
        <taxon>Fungi</taxon>
        <taxon>Dikarya</taxon>
        <taxon>Ascomycota</taxon>
        <taxon>Pezizomycotina</taxon>
        <taxon>Sordariomycetes</taxon>
        <taxon>Xylariomycetidae</taxon>
        <taxon>Amphisphaeriales</taxon>
        <taxon>Apiosporaceae</taxon>
        <taxon>Apiospora</taxon>
    </lineage>
</organism>
<dbReference type="RefSeq" id="XP_066703006.1">
    <property type="nucleotide sequence ID" value="XM_066840379.1"/>
</dbReference>
<dbReference type="GeneID" id="92073441"/>
<accession>A0ABR1QM13</accession>
<dbReference type="Proteomes" id="UP001391051">
    <property type="component" value="Unassembled WGS sequence"/>
</dbReference>
<sequence>MAPRKSKTTEKKTHKKGKKRILNPSHTRAAASPASSPTAAASLSRHSHQRAGAHREPHHSRARPEFGSLTRHDEEDSSGEDEEEDLMFSMASSPPDHDTKEPEYDDDDDNKDGGLGPSGAAGGLIEAAAETRELR</sequence>
<name>A0ABR1QM13_9PEZI</name>
<dbReference type="EMBL" id="JAQQWE010000003">
    <property type="protein sequence ID" value="KAK7959303.1"/>
    <property type="molecule type" value="Genomic_DNA"/>
</dbReference>
<feature type="compositionally biased region" description="Basic residues" evidence="1">
    <location>
        <begin position="1"/>
        <end position="21"/>
    </location>
</feature>